<dbReference type="SUPFAM" id="SSF55729">
    <property type="entry name" value="Acyl-CoA N-acyltransferases (Nat)"/>
    <property type="match status" value="1"/>
</dbReference>
<dbReference type="Proteomes" id="UP000185984">
    <property type="component" value="Unassembled WGS sequence"/>
</dbReference>
<dbReference type="InterPro" id="IPR000182">
    <property type="entry name" value="GNAT_dom"/>
</dbReference>
<protein>
    <submittedName>
        <fullName evidence="2">GNAT family N-acetyltransferase</fullName>
    </submittedName>
</protein>
<gene>
    <name evidence="2" type="ORF">NIES1031_01085</name>
</gene>
<sequence length="190" mass="21709">MKIFLETKRLILRQFTEDDVNNLFELNSDPQVTRLTPDAGQLPDYTTIQTRTLPQYLAYYQLYDSYGCWAAVEKSTQAFIGWFYLRPAVHAAYFNSAFADRDDIELGYRLRQAAWGKGYATEGAKALINKGFSELGMQRVFTVALAVNAPSIRVMEKIGLKREKRLFDEFGNDLAIHALNKAEFESLSLL</sequence>
<accession>A0A1U7I008</accession>
<dbReference type="Gene3D" id="3.40.630.30">
    <property type="match status" value="1"/>
</dbReference>
<evidence type="ECO:0000259" key="1">
    <source>
        <dbReference type="PROSITE" id="PS51186"/>
    </source>
</evidence>
<dbReference type="InterPro" id="IPR016181">
    <property type="entry name" value="Acyl_CoA_acyltransferase"/>
</dbReference>
<dbReference type="OrthoDB" id="9785602at2"/>
<dbReference type="AlphaFoldDB" id="A0A1U7I008"/>
<keyword evidence="3" id="KW-1185">Reference proteome</keyword>
<evidence type="ECO:0000313" key="3">
    <source>
        <dbReference type="Proteomes" id="UP000185984"/>
    </source>
</evidence>
<organism evidence="2 3">
    <name type="scientific">Chroogloeocystis siderophila 5.2 s.c.1</name>
    <dbReference type="NCBI Taxonomy" id="247279"/>
    <lineage>
        <taxon>Bacteria</taxon>
        <taxon>Bacillati</taxon>
        <taxon>Cyanobacteriota</taxon>
        <taxon>Cyanophyceae</taxon>
        <taxon>Oscillatoriophycideae</taxon>
        <taxon>Chroococcales</taxon>
        <taxon>Chroococcaceae</taxon>
        <taxon>Chroogloeocystis</taxon>
    </lineage>
</organism>
<name>A0A1U7I008_9CHRO</name>
<keyword evidence="2" id="KW-0808">Transferase</keyword>
<dbReference type="PANTHER" id="PTHR43792:SF1">
    <property type="entry name" value="N-ACETYLTRANSFERASE DOMAIN-CONTAINING PROTEIN"/>
    <property type="match status" value="1"/>
</dbReference>
<dbReference type="GO" id="GO:0016747">
    <property type="term" value="F:acyltransferase activity, transferring groups other than amino-acyl groups"/>
    <property type="evidence" value="ECO:0007669"/>
    <property type="project" value="InterPro"/>
</dbReference>
<dbReference type="Pfam" id="PF13302">
    <property type="entry name" value="Acetyltransf_3"/>
    <property type="match status" value="1"/>
</dbReference>
<dbReference type="STRING" id="247279.NIES1031_01085"/>
<dbReference type="RefSeq" id="WP_073547697.1">
    <property type="nucleotide sequence ID" value="NZ_CAWMVK010000001.1"/>
</dbReference>
<feature type="domain" description="N-acetyltransferase" evidence="1">
    <location>
        <begin position="10"/>
        <end position="183"/>
    </location>
</feature>
<comment type="caution">
    <text evidence="2">The sequence shown here is derived from an EMBL/GenBank/DDBJ whole genome shotgun (WGS) entry which is preliminary data.</text>
</comment>
<dbReference type="PANTHER" id="PTHR43792">
    <property type="entry name" value="GNAT FAMILY, PUTATIVE (AFU_ORTHOLOGUE AFUA_3G00765)-RELATED-RELATED"/>
    <property type="match status" value="1"/>
</dbReference>
<proteinExistence type="predicted"/>
<dbReference type="PROSITE" id="PS51186">
    <property type="entry name" value="GNAT"/>
    <property type="match status" value="1"/>
</dbReference>
<dbReference type="EMBL" id="MRCC01000001">
    <property type="protein sequence ID" value="OKH29213.1"/>
    <property type="molecule type" value="Genomic_DNA"/>
</dbReference>
<evidence type="ECO:0000313" key="2">
    <source>
        <dbReference type="EMBL" id="OKH29213.1"/>
    </source>
</evidence>
<dbReference type="InterPro" id="IPR051531">
    <property type="entry name" value="N-acetyltransferase"/>
</dbReference>
<reference evidence="2 3" key="1">
    <citation type="submission" date="2016-11" db="EMBL/GenBank/DDBJ databases">
        <title>Draft Genome Sequences of Nine Cyanobacterial Strains from Diverse Habitats.</title>
        <authorList>
            <person name="Zhu T."/>
            <person name="Hou S."/>
            <person name="Lu X."/>
            <person name="Hess W.R."/>
        </authorList>
    </citation>
    <scope>NUCLEOTIDE SEQUENCE [LARGE SCALE GENOMIC DNA]</scope>
    <source>
        <strain evidence="2 3">5.2 s.c.1</strain>
    </source>
</reference>